<dbReference type="EMBL" id="BSNE01000001">
    <property type="protein sequence ID" value="GLQ01136.1"/>
    <property type="molecule type" value="Genomic_DNA"/>
</dbReference>
<evidence type="ECO:0000256" key="1">
    <source>
        <dbReference type="SAM" id="Phobius"/>
    </source>
</evidence>
<reference evidence="3" key="1">
    <citation type="journal article" date="2014" name="Int. J. Syst. Evol. Microbiol.">
        <title>Complete genome sequence of Corynebacterium casei LMG S-19264T (=DSM 44701T), isolated from a smear-ripened cheese.</title>
        <authorList>
            <consortium name="US DOE Joint Genome Institute (JGI-PGF)"/>
            <person name="Walter F."/>
            <person name="Albersmeier A."/>
            <person name="Kalinowski J."/>
            <person name="Ruckert C."/>
        </authorList>
    </citation>
    <scope>NUCLEOTIDE SEQUENCE</scope>
    <source>
        <strain evidence="3">NBRC 103034</strain>
    </source>
</reference>
<reference evidence="3" key="2">
    <citation type="submission" date="2023-01" db="EMBL/GenBank/DDBJ databases">
        <title>Draft genome sequence of Pseudoalteromonas tetraodonis strain NBRC 103034.</title>
        <authorList>
            <person name="Sun Q."/>
            <person name="Mori K."/>
        </authorList>
    </citation>
    <scope>NUCLEOTIDE SEQUENCE</scope>
    <source>
        <strain evidence="3">NBRC 103034</strain>
    </source>
</reference>
<accession>A0AA37S0J0</accession>
<comment type="caution">
    <text evidence="3">The sequence shown here is derived from an EMBL/GenBank/DDBJ whole genome shotgun (WGS) entry which is preliminary data.</text>
</comment>
<dbReference type="CDD" id="cd00761">
    <property type="entry name" value="Glyco_tranf_GTA_type"/>
    <property type="match status" value="1"/>
</dbReference>
<dbReference type="Proteomes" id="UP001161408">
    <property type="component" value="Unassembled WGS sequence"/>
</dbReference>
<dbReference type="Pfam" id="PF00535">
    <property type="entry name" value="Glycos_transf_2"/>
    <property type="match status" value="1"/>
</dbReference>
<dbReference type="InterPro" id="IPR001173">
    <property type="entry name" value="Glyco_trans_2-like"/>
</dbReference>
<dbReference type="Gene3D" id="3.90.550.10">
    <property type="entry name" value="Spore Coat Polysaccharide Biosynthesis Protein SpsA, Chain A"/>
    <property type="match status" value="1"/>
</dbReference>
<protein>
    <recommendedName>
        <fullName evidence="2">Glycosyltransferase 2-like domain-containing protein</fullName>
    </recommendedName>
</protein>
<keyword evidence="1" id="KW-1133">Transmembrane helix</keyword>
<dbReference type="SUPFAM" id="SSF53448">
    <property type="entry name" value="Nucleotide-diphospho-sugar transferases"/>
    <property type="match status" value="1"/>
</dbReference>
<evidence type="ECO:0000313" key="4">
    <source>
        <dbReference type="Proteomes" id="UP001161408"/>
    </source>
</evidence>
<dbReference type="InterPro" id="IPR029044">
    <property type="entry name" value="Nucleotide-diphossugar_trans"/>
</dbReference>
<feature type="transmembrane region" description="Helical" evidence="1">
    <location>
        <begin position="219"/>
        <end position="238"/>
    </location>
</feature>
<evidence type="ECO:0000259" key="2">
    <source>
        <dbReference type="Pfam" id="PF00535"/>
    </source>
</evidence>
<keyword evidence="1" id="KW-0812">Transmembrane</keyword>
<keyword evidence="4" id="KW-1185">Reference proteome</keyword>
<evidence type="ECO:0000313" key="3">
    <source>
        <dbReference type="EMBL" id="GLQ01136.1"/>
    </source>
</evidence>
<name>A0AA37S0J0_9GAMM</name>
<sequence length="247" mass="28084">MLSVLISCLFNRLENIEKVIKSKVVYVEYVVIVQGTNQDTLSTFKECNLWTNRDDLKIICDPNIGVTYSRNLAIEHANGDLALFTDDDVTLCDDFIELVNESFLYNKNCDFLTFNVEDENGDFLKPPLSKKEHNLRTILGVGTIQIAVRLNALTRTYKFPLNLGAGAKYPCCDEPVYLSIFLNQGHKGMHIHKTICQHPKESSGSSLDSYVKVISRLIAFKYIFGKGLGYIFFIVFIMKNINKVFTK</sequence>
<organism evidence="3 4">
    <name type="scientific">Pseudoalteromonas tetraodonis GFC</name>
    <dbReference type="NCBI Taxonomy" id="1315271"/>
    <lineage>
        <taxon>Bacteria</taxon>
        <taxon>Pseudomonadati</taxon>
        <taxon>Pseudomonadota</taxon>
        <taxon>Gammaproteobacteria</taxon>
        <taxon>Alteromonadales</taxon>
        <taxon>Pseudoalteromonadaceae</taxon>
        <taxon>Pseudoalteromonas</taxon>
    </lineage>
</organism>
<proteinExistence type="predicted"/>
<gene>
    <name evidence="3" type="ORF">GCM10007914_00170</name>
</gene>
<feature type="domain" description="Glycosyltransferase 2-like" evidence="2">
    <location>
        <begin position="6"/>
        <end position="127"/>
    </location>
</feature>
<keyword evidence="1" id="KW-0472">Membrane</keyword>
<dbReference type="AlphaFoldDB" id="A0AA37S0J0"/>